<dbReference type="EMBL" id="BFBB01000011">
    <property type="protein sequence ID" value="GBF52113.1"/>
    <property type="molecule type" value="Genomic_DNA"/>
</dbReference>
<gene>
    <name evidence="1" type="ORF">LPTSP4_36510</name>
</gene>
<comment type="caution">
    <text evidence="1">The sequence shown here is derived from an EMBL/GenBank/DDBJ whole genome shotgun (WGS) entry which is preliminary data.</text>
</comment>
<sequence length="108" mass="13010">MKIFNSRNKLFLKLNAYPTQELSQEEIGRRNTFALLFQNMRPIIHIYDSKLKLRYKDQNFLIIFQTQLIPYMKSELKIGDLIGLYIVHANYDEFGKIHLILVNEFHKY</sequence>
<dbReference type="Proteomes" id="UP000245133">
    <property type="component" value="Unassembled WGS sequence"/>
</dbReference>
<keyword evidence="2" id="KW-1185">Reference proteome</keyword>
<evidence type="ECO:0000313" key="2">
    <source>
        <dbReference type="Proteomes" id="UP000245133"/>
    </source>
</evidence>
<organism evidence="1 2">
    <name type="scientific">Leptospira ryugenii</name>
    <dbReference type="NCBI Taxonomy" id="1917863"/>
    <lineage>
        <taxon>Bacteria</taxon>
        <taxon>Pseudomonadati</taxon>
        <taxon>Spirochaetota</taxon>
        <taxon>Spirochaetia</taxon>
        <taxon>Leptospirales</taxon>
        <taxon>Leptospiraceae</taxon>
        <taxon>Leptospira</taxon>
    </lineage>
</organism>
<name>A0A2P2E5G0_9LEPT</name>
<dbReference type="AlphaFoldDB" id="A0A2P2E5G0"/>
<evidence type="ECO:0000313" key="1">
    <source>
        <dbReference type="EMBL" id="GBF52113.1"/>
    </source>
</evidence>
<reference evidence="1 2" key="1">
    <citation type="submission" date="2018-02" db="EMBL/GenBank/DDBJ databases">
        <title>Novel Leptospira species isolated from soil and water in Japan.</title>
        <authorList>
            <person name="Nakao R."/>
            <person name="Masuzawa T."/>
        </authorList>
    </citation>
    <scope>NUCLEOTIDE SEQUENCE [LARGE SCALE GENOMIC DNA]</scope>
    <source>
        <strain evidence="1 2">YH101</strain>
    </source>
</reference>
<protein>
    <submittedName>
        <fullName evidence="1">Uncharacterized protein</fullName>
    </submittedName>
</protein>
<accession>A0A2P2E5G0</accession>
<proteinExistence type="predicted"/>